<reference evidence="2 3" key="1">
    <citation type="submission" date="2018-06" db="EMBL/GenBank/DDBJ databases">
        <title>Comparative genomics reveals the genomic features of Rhizophagus irregularis, R. cerebriforme, R. diaphanum and Gigaspora rosea, and their symbiotic lifestyle signature.</title>
        <authorList>
            <person name="Morin E."/>
            <person name="San Clemente H."/>
            <person name="Chen E.C.H."/>
            <person name="De La Providencia I."/>
            <person name="Hainaut M."/>
            <person name="Kuo A."/>
            <person name="Kohler A."/>
            <person name="Murat C."/>
            <person name="Tang N."/>
            <person name="Roy S."/>
            <person name="Loubradou J."/>
            <person name="Henrissat B."/>
            <person name="Grigoriev I.V."/>
            <person name="Corradi N."/>
            <person name="Roux C."/>
            <person name="Martin F.M."/>
        </authorList>
    </citation>
    <scope>NUCLEOTIDE SEQUENCE [LARGE SCALE GENOMIC DNA]</scope>
    <source>
        <strain evidence="2 3">DAOM 194757</strain>
    </source>
</reference>
<name>A0A397UYZ3_9GLOM</name>
<dbReference type="AlphaFoldDB" id="A0A397UYZ3"/>
<dbReference type="EMBL" id="QKWP01000835">
    <property type="protein sequence ID" value="RIB14387.1"/>
    <property type="molecule type" value="Genomic_DNA"/>
</dbReference>
<gene>
    <name evidence="2" type="ORF">C2G38_2195258</name>
</gene>
<feature type="region of interest" description="Disordered" evidence="1">
    <location>
        <begin position="392"/>
        <end position="427"/>
    </location>
</feature>
<feature type="compositionally biased region" description="Polar residues" evidence="1">
    <location>
        <begin position="70"/>
        <end position="79"/>
    </location>
</feature>
<feature type="region of interest" description="Disordered" evidence="1">
    <location>
        <begin position="114"/>
        <end position="183"/>
    </location>
</feature>
<accession>A0A397UYZ3</accession>
<keyword evidence="3" id="KW-1185">Reference proteome</keyword>
<dbReference type="Proteomes" id="UP000266673">
    <property type="component" value="Unassembled WGS sequence"/>
</dbReference>
<feature type="compositionally biased region" description="Low complexity" evidence="1">
    <location>
        <begin position="41"/>
        <end position="61"/>
    </location>
</feature>
<feature type="compositionally biased region" description="Polar residues" evidence="1">
    <location>
        <begin position="408"/>
        <end position="427"/>
    </location>
</feature>
<feature type="compositionally biased region" description="Low complexity" evidence="1">
    <location>
        <begin position="1"/>
        <end position="19"/>
    </location>
</feature>
<feature type="compositionally biased region" description="Low complexity" evidence="1">
    <location>
        <begin position="124"/>
        <end position="167"/>
    </location>
</feature>
<evidence type="ECO:0000313" key="3">
    <source>
        <dbReference type="Proteomes" id="UP000266673"/>
    </source>
</evidence>
<comment type="caution">
    <text evidence="2">The sequence shown here is derived from an EMBL/GenBank/DDBJ whole genome shotgun (WGS) entry which is preliminary data.</text>
</comment>
<evidence type="ECO:0000256" key="1">
    <source>
        <dbReference type="SAM" id="MobiDB-lite"/>
    </source>
</evidence>
<organism evidence="2 3">
    <name type="scientific">Gigaspora rosea</name>
    <dbReference type="NCBI Taxonomy" id="44941"/>
    <lineage>
        <taxon>Eukaryota</taxon>
        <taxon>Fungi</taxon>
        <taxon>Fungi incertae sedis</taxon>
        <taxon>Mucoromycota</taxon>
        <taxon>Glomeromycotina</taxon>
        <taxon>Glomeromycetes</taxon>
        <taxon>Diversisporales</taxon>
        <taxon>Gigasporaceae</taxon>
        <taxon>Gigaspora</taxon>
    </lineage>
</organism>
<protein>
    <submittedName>
        <fullName evidence="2">Uncharacterized protein</fullName>
    </submittedName>
</protein>
<evidence type="ECO:0000313" key="2">
    <source>
        <dbReference type="EMBL" id="RIB14387.1"/>
    </source>
</evidence>
<feature type="compositionally biased region" description="Polar residues" evidence="1">
    <location>
        <begin position="20"/>
        <end position="40"/>
    </location>
</feature>
<feature type="region of interest" description="Disordered" evidence="1">
    <location>
        <begin position="1"/>
        <end position="79"/>
    </location>
</feature>
<proteinExistence type="predicted"/>
<sequence>MSNNSNENSSASSSQPASSITDNLSQFQPNITNSTTPLVTSNSPAQPNINNSNNPSKNRSSLVPTHISRSKQNNCCSTYSPSVTENNAYNDASSDSSDSSKSIISVHNIFSKMKARHTSKQFRQQTHQPSQSHQPSQFRQPSQSYQSLQSCHISQSHQPSPSRQQSPANERNRSESPQFDYNESIERPYKIHHGDIEQIYSQNRYLYHLTKEINKDVKEIKAEVNRQRKGKESDISSQDVFTNVVKQLITQYVYPSQSTLKETLKSYLEEAYTEFMPDMRPNEFTNRSILNGVVLNASAPEIVNWKKSNQIAACFRSLFEQTESGVYWIDMIARSAFSTAAVPTMTSEHCAFMLAVCDIILNPKSKHVKCTEKLMKRRLKRYLNDLNGEEPSYESAQAVMNDEAGNRSRPTSETNEPEPASQSSSLMNYSQNEINNLFGIDY</sequence>